<evidence type="ECO:0000313" key="1">
    <source>
        <dbReference type="EMBL" id="ADY56311.1"/>
    </source>
</evidence>
<dbReference type="Pfam" id="PF13596">
    <property type="entry name" value="PAS_10"/>
    <property type="match status" value="1"/>
</dbReference>
<reference evidence="1 2" key="1">
    <citation type="journal article" date="2011" name="Stand. Genomic Sci.">
        <title>Complete genome sequence of Syntrophobotulus glycolicus type strain (FlGlyR).</title>
        <authorList>
            <person name="Han C."/>
            <person name="Mwirichia R."/>
            <person name="Chertkov O."/>
            <person name="Held B."/>
            <person name="Lapidus A."/>
            <person name="Nolan M."/>
            <person name="Lucas S."/>
            <person name="Hammon N."/>
            <person name="Deshpande S."/>
            <person name="Cheng J.F."/>
            <person name="Tapia R."/>
            <person name="Goodwin L."/>
            <person name="Pitluck S."/>
            <person name="Huntemann M."/>
            <person name="Liolios K."/>
            <person name="Ivanova N."/>
            <person name="Pagani I."/>
            <person name="Mavromatis K."/>
            <person name="Ovchinikova G."/>
            <person name="Pati A."/>
            <person name="Chen A."/>
            <person name="Palaniappan K."/>
            <person name="Land M."/>
            <person name="Hauser L."/>
            <person name="Brambilla E.M."/>
            <person name="Rohde M."/>
            <person name="Spring S."/>
            <person name="Sikorski J."/>
            <person name="Goker M."/>
            <person name="Woyke T."/>
            <person name="Bristow J."/>
            <person name="Eisen J.A."/>
            <person name="Markowitz V."/>
            <person name="Hugenholtz P."/>
            <person name="Kyrpides N.C."/>
            <person name="Klenk H.P."/>
            <person name="Detter J.C."/>
        </authorList>
    </citation>
    <scope>NUCLEOTIDE SEQUENCE [LARGE SCALE GENOMIC DNA]</scope>
    <source>
        <strain evidence="2">DSM 8271 / FlGlyR</strain>
    </source>
</reference>
<dbReference type="AlphaFoldDB" id="F0T1H0"/>
<sequence>MEREKLLSYILDSYPYPILFADCDHIIRYMNKRAQYHYYRERGYRDLIGKSLFDCHQNAKSEEIIRETVERLKNHGNEAFLHVNVRNERVYIVPVRDENGELIGYFERFEMNQQK</sequence>
<reference evidence="2" key="2">
    <citation type="submission" date="2011-02" db="EMBL/GenBank/DDBJ databases">
        <title>The complete genome of Syntrophobotulus glycolicus DSM 8271.</title>
        <authorList>
            <person name="Lucas S."/>
            <person name="Copeland A."/>
            <person name="Lapidus A."/>
            <person name="Bruce D."/>
            <person name="Goodwin L."/>
            <person name="Pitluck S."/>
            <person name="Kyrpides N."/>
            <person name="Mavromatis K."/>
            <person name="Pagani I."/>
            <person name="Ivanova N."/>
            <person name="Mikhailova N."/>
            <person name="Chertkov O."/>
            <person name="Held B."/>
            <person name="Detter J.C."/>
            <person name="Tapia R."/>
            <person name="Han C."/>
            <person name="Land M."/>
            <person name="Hauser L."/>
            <person name="Markowitz V."/>
            <person name="Cheng J.-F."/>
            <person name="Hugenholtz P."/>
            <person name="Woyke T."/>
            <person name="Wu D."/>
            <person name="Spring S."/>
            <person name="Schroeder M."/>
            <person name="Brambilla E."/>
            <person name="Klenk H.-P."/>
            <person name="Eisen J.A."/>
        </authorList>
    </citation>
    <scope>NUCLEOTIDE SEQUENCE [LARGE SCALE GENOMIC DNA]</scope>
    <source>
        <strain evidence="2">DSM 8271 / FlGlyR</strain>
    </source>
</reference>
<accession>F0T1H0</accession>
<protein>
    <recommendedName>
        <fullName evidence="3">PAS domain-containing protein</fullName>
    </recommendedName>
</protein>
<dbReference type="HOGENOM" id="CLU_137841_0_0_9"/>
<evidence type="ECO:0000313" key="2">
    <source>
        <dbReference type="Proteomes" id="UP000007488"/>
    </source>
</evidence>
<dbReference type="KEGG" id="sgy:Sgly_2018"/>
<dbReference type="OrthoDB" id="1684212at2"/>
<proteinExistence type="predicted"/>
<dbReference type="SUPFAM" id="SSF55785">
    <property type="entry name" value="PYP-like sensor domain (PAS domain)"/>
    <property type="match status" value="1"/>
</dbReference>
<gene>
    <name evidence="1" type="ordered locus">Sgly_2018</name>
</gene>
<name>F0T1H0_SYNGF</name>
<evidence type="ECO:0008006" key="3">
    <source>
        <dbReference type="Google" id="ProtNLM"/>
    </source>
</evidence>
<dbReference type="eggNOG" id="COG2461">
    <property type="taxonomic scope" value="Bacteria"/>
</dbReference>
<dbReference type="RefSeq" id="WP_013625178.1">
    <property type="nucleotide sequence ID" value="NC_015172.1"/>
</dbReference>
<keyword evidence="2" id="KW-1185">Reference proteome</keyword>
<dbReference type="Gene3D" id="3.30.450.20">
    <property type="entry name" value="PAS domain"/>
    <property type="match status" value="1"/>
</dbReference>
<organism evidence="1 2">
    <name type="scientific">Syntrophobotulus glycolicus (strain DSM 8271 / FlGlyR)</name>
    <dbReference type="NCBI Taxonomy" id="645991"/>
    <lineage>
        <taxon>Bacteria</taxon>
        <taxon>Bacillati</taxon>
        <taxon>Bacillota</taxon>
        <taxon>Clostridia</taxon>
        <taxon>Eubacteriales</taxon>
        <taxon>Desulfitobacteriaceae</taxon>
        <taxon>Syntrophobotulus</taxon>
    </lineage>
</organism>
<dbReference type="Proteomes" id="UP000007488">
    <property type="component" value="Chromosome"/>
</dbReference>
<dbReference type="InterPro" id="IPR035965">
    <property type="entry name" value="PAS-like_dom_sf"/>
</dbReference>
<dbReference type="EMBL" id="CP002547">
    <property type="protein sequence ID" value="ADY56311.1"/>
    <property type="molecule type" value="Genomic_DNA"/>
</dbReference>
<dbReference type="STRING" id="645991.Sgly_2018"/>